<feature type="region of interest" description="Disordered" evidence="1">
    <location>
        <begin position="1"/>
        <end position="46"/>
    </location>
</feature>
<dbReference type="AlphaFoldDB" id="A0A6S7A822"/>
<evidence type="ECO:0000259" key="2">
    <source>
        <dbReference type="SMART" id="SM00421"/>
    </source>
</evidence>
<dbReference type="InterPro" id="IPR016032">
    <property type="entry name" value="Sig_transdc_resp-reg_C-effctor"/>
</dbReference>
<gene>
    <name evidence="3" type="ORF">LMG3431_04251</name>
</gene>
<dbReference type="SMART" id="SM00421">
    <property type="entry name" value="HTH_LUXR"/>
    <property type="match status" value="1"/>
</dbReference>
<dbReference type="GO" id="GO:0003677">
    <property type="term" value="F:DNA binding"/>
    <property type="evidence" value="ECO:0007669"/>
    <property type="project" value="InterPro"/>
</dbReference>
<evidence type="ECO:0000256" key="1">
    <source>
        <dbReference type="SAM" id="MobiDB-lite"/>
    </source>
</evidence>
<protein>
    <recommendedName>
        <fullName evidence="2">HTH luxR-type domain-containing protein</fullName>
    </recommendedName>
</protein>
<name>A0A6S7A822_9BURK</name>
<evidence type="ECO:0000313" key="4">
    <source>
        <dbReference type="Proteomes" id="UP000494108"/>
    </source>
</evidence>
<dbReference type="InterPro" id="IPR000792">
    <property type="entry name" value="Tscrpt_reg_LuxR_C"/>
</dbReference>
<dbReference type="SUPFAM" id="SSF46894">
    <property type="entry name" value="C-terminal effector domain of the bipartite response regulators"/>
    <property type="match status" value="1"/>
</dbReference>
<dbReference type="Proteomes" id="UP000494108">
    <property type="component" value="Unassembled WGS sequence"/>
</dbReference>
<dbReference type="Gene3D" id="1.10.10.10">
    <property type="entry name" value="Winged helix-like DNA-binding domain superfamily/Winged helix DNA-binding domain"/>
    <property type="match status" value="1"/>
</dbReference>
<dbReference type="RefSeq" id="WP_246288340.1">
    <property type="nucleotide sequence ID" value="NZ_CADIJX010000005.1"/>
</dbReference>
<evidence type="ECO:0000313" key="3">
    <source>
        <dbReference type="EMBL" id="CAB3678793.1"/>
    </source>
</evidence>
<accession>A0A6S7A822</accession>
<reference evidence="3 4" key="1">
    <citation type="submission" date="2020-04" db="EMBL/GenBank/DDBJ databases">
        <authorList>
            <person name="De Canck E."/>
        </authorList>
    </citation>
    <scope>NUCLEOTIDE SEQUENCE [LARGE SCALE GENOMIC DNA]</scope>
    <source>
        <strain evidence="3 4">LMG 3431</strain>
    </source>
</reference>
<proteinExistence type="predicted"/>
<keyword evidence="4" id="KW-1185">Reference proteome</keyword>
<dbReference type="InterPro" id="IPR036388">
    <property type="entry name" value="WH-like_DNA-bd_sf"/>
</dbReference>
<dbReference type="GO" id="GO:0006355">
    <property type="term" value="P:regulation of DNA-templated transcription"/>
    <property type="evidence" value="ECO:0007669"/>
    <property type="project" value="InterPro"/>
</dbReference>
<sequence length="242" mass="26581">MAEHQIALRRPFDAAPSRINPPPSWQGMQRTALDPSDASDGTRRSRRGLRQQALTIGWQSIDSAFSEVGEAVLLISKDSLIDRMSALATRYLDDGHGWTVRGGRLRHANAKMQRLFDAHCAAVASDRHTRSLATTASWGEVFWVDISLAPAILNQTGGRMLLVRLRRKSAFALPDVARLKSVFDITRAEAAVLAGLAAGHNVEEVATLRQASVLTVRKQVASLLSKMECHRQSELVRLASLL</sequence>
<organism evidence="3 4">
    <name type="scientific">Achromobacter pestifer</name>
    <dbReference type="NCBI Taxonomy" id="1353889"/>
    <lineage>
        <taxon>Bacteria</taxon>
        <taxon>Pseudomonadati</taxon>
        <taxon>Pseudomonadota</taxon>
        <taxon>Betaproteobacteria</taxon>
        <taxon>Burkholderiales</taxon>
        <taxon>Alcaligenaceae</taxon>
        <taxon>Achromobacter</taxon>
    </lineage>
</organism>
<feature type="domain" description="HTH luxR-type" evidence="2">
    <location>
        <begin position="182"/>
        <end position="239"/>
    </location>
</feature>
<dbReference type="EMBL" id="CADIJX010000005">
    <property type="protein sequence ID" value="CAB3678793.1"/>
    <property type="molecule type" value="Genomic_DNA"/>
</dbReference>